<dbReference type="PANTHER" id="PTHR33048">
    <property type="entry name" value="PTH11-LIKE INTEGRAL MEMBRANE PROTEIN (AFU_ORTHOLOGUE AFUA_5G11245)"/>
    <property type="match status" value="1"/>
</dbReference>
<dbReference type="EMBL" id="ML119178">
    <property type="protein sequence ID" value="RPB07626.1"/>
    <property type="molecule type" value="Genomic_DNA"/>
</dbReference>
<evidence type="ECO:0000256" key="1">
    <source>
        <dbReference type="ARBA" id="ARBA00004141"/>
    </source>
</evidence>
<feature type="compositionally biased region" description="Low complexity" evidence="6">
    <location>
        <begin position="341"/>
        <end position="350"/>
    </location>
</feature>
<evidence type="ECO:0000313" key="10">
    <source>
        <dbReference type="Proteomes" id="UP000277580"/>
    </source>
</evidence>
<dbReference type="InterPro" id="IPR052337">
    <property type="entry name" value="SAT4-like"/>
</dbReference>
<dbReference type="GO" id="GO:0016020">
    <property type="term" value="C:membrane"/>
    <property type="evidence" value="ECO:0007669"/>
    <property type="project" value="UniProtKB-SubCell"/>
</dbReference>
<feature type="transmembrane region" description="Helical" evidence="7">
    <location>
        <begin position="225"/>
        <end position="243"/>
    </location>
</feature>
<keyword evidence="3 7" id="KW-1133">Transmembrane helix</keyword>
<proteinExistence type="inferred from homology"/>
<dbReference type="Proteomes" id="UP000277580">
    <property type="component" value="Unassembled WGS sequence"/>
</dbReference>
<feature type="transmembrane region" description="Helical" evidence="7">
    <location>
        <begin position="263"/>
        <end position="284"/>
    </location>
</feature>
<feature type="transmembrane region" description="Helical" evidence="7">
    <location>
        <begin position="30"/>
        <end position="50"/>
    </location>
</feature>
<dbReference type="Pfam" id="PF20684">
    <property type="entry name" value="Fung_rhodopsin"/>
    <property type="match status" value="1"/>
</dbReference>
<feature type="domain" description="Rhodopsin" evidence="8">
    <location>
        <begin position="45"/>
        <end position="283"/>
    </location>
</feature>
<dbReference type="OrthoDB" id="5398233at2759"/>
<accession>A0A3N4KAV0</accession>
<evidence type="ECO:0000256" key="5">
    <source>
        <dbReference type="ARBA" id="ARBA00038359"/>
    </source>
</evidence>
<name>A0A3N4KAV0_9PEZI</name>
<evidence type="ECO:0000256" key="6">
    <source>
        <dbReference type="SAM" id="MobiDB-lite"/>
    </source>
</evidence>
<feature type="transmembrane region" description="Helical" evidence="7">
    <location>
        <begin position="62"/>
        <end position="83"/>
    </location>
</feature>
<keyword evidence="2 7" id="KW-0812">Transmembrane</keyword>
<evidence type="ECO:0000256" key="3">
    <source>
        <dbReference type="ARBA" id="ARBA00022989"/>
    </source>
</evidence>
<dbReference type="AlphaFoldDB" id="A0A3N4KAV0"/>
<feature type="transmembrane region" description="Helical" evidence="7">
    <location>
        <begin position="148"/>
        <end position="166"/>
    </location>
</feature>
<feature type="compositionally biased region" description="Basic and acidic residues" evidence="6">
    <location>
        <begin position="362"/>
        <end position="371"/>
    </location>
</feature>
<evidence type="ECO:0000313" key="9">
    <source>
        <dbReference type="EMBL" id="RPB07626.1"/>
    </source>
</evidence>
<feature type="compositionally biased region" description="Basic and acidic residues" evidence="6">
    <location>
        <begin position="378"/>
        <end position="400"/>
    </location>
</feature>
<keyword evidence="10" id="KW-1185">Reference proteome</keyword>
<dbReference type="InParanoid" id="A0A3N4KAV0"/>
<feature type="transmembrane region" description="Helical" evidence="7">
    <location>
        <begin position="186"/>
        <end position="213"/>
    </location>
</feature>
<comment type="similarity">
    <text evidence="5">Belongs to the SAT4 family.</text>
</comment>
<feature type="region of interest" description="Disordered" evidence="6">
    <location>
        <begin position="341"/>
        <end position="400"/>
    </location>
</feature>
<organism evidence="9 10">
    <name type="scientific">Morchella conica CCBAS932</name>
    <dbReference type="NCBI Taxonomy" id="1392247"/>
    <lineage>
        <taxon>Eukaryota</taxon>
        <taxon>Fungi</taxon>
        <taxon>Dikarya</taxon>
        <taxon>Ascomycota</taxon>
        <taxon>Pezizomycotina</taxon>
        <taxon>Pezizomycetes</taxon>
        <taxon>Pezizales</taxon>
        <taxon>Morchellaceae</taxon>
        <taxon>Morchella</taxon>
    </lineage>
</organism>
<protein>
    <recommendedName>
        <fullName evidence="8">Rhodopsin domain-containing protein</fullName>
    </recommendedName>
</protein>
<dbReference type="PANTHER" id="PTHR33048:SF19">
    <property type="entry name" value="MEMBRANE PROTEIN PTH11-LIKE, PUTATIVE (AFU_ORTHOLOGUE AFUA_1G14080)-RELATED"/>
    <property type="match status" value="1"/>
</dbReference>
<evidence type="ECO:0000256" key="4">
    <source>
        <dbReference type="ARBA" id="ARBA00023136"/>
    </source>
</evidence>
<reference evidence="9 10" key="1">
    <citation type="journal article" date="2018" name="Nat. Ecol. Evol.">
        <title>Pezizomycetes genomes reveal the molecular basis of ectomycorrhizal truffle lifestyle.</title>
        <authorList>
            <person name="Murat C."/>
            <person name="Payen T."/>
            <person name="Noel B."/>
            <person name="Kuo A."/>
            <person name="Morin E."/>
            <person name="Chen J."/>
            <person name="Kohler A."/>
            <person name="Krizsan K."/>
            <person name="Balestrini R."/>
            <person name="Da Silva C."/>
            <person name="Montanini B."/>
            <person name="Hainaut M."/>
            <person name="Levati E."/>
            <person name="Barry K.W."/>
            <person name="Belfiori B."/>
            <person name="Cichocki N."/>
            <person name="Clum A."/>
            <person name="Dockter R.B."/>
            <person name="Fauchery L."/>
            <person name="Guy J."/>
            <person name="Iotti M."/>
            <person name="Le Tacon F."/>
            <person name="Lindquist E.A."/>
            <person name="Lipzen A."/>
            <person name="Malagnac F."/>
            <person name="Mello A."/>
            <person name="Molinier V."/>
            <person name="Miyauchi S."/>
            <person name="Poulain J."/>
            <person name="Riccioni C."/>
            <person name="Rubini A."/>
            <person name="Sitrit Y."/>
            <person name="Splivallo R."/>
            <person name="Traeger S."/>
            <person name="Wang M."/>
            <person name="Zifcakova L."/>
            <person name="Wipf D."/>
            <person name="Zambonelli A."/>
            <person name="Paolocci F."/>
            <person name="Nowrousian M."/>
            <person name="Ottonello S."/>
            <person name="Baldrian P."/>
            <person name="Spatafora J.W."/>
            <person name="Henrissat B."/>
            <person name="Nagy L.G."/>
            <person name="Aury J.M."/>
            <person name="Wincker P."/>
            <person name="Grigoriev I.V."/>
            <person name="Bonfante P."/>
            <person name="Martin F.M."/>
        </authorList>
    </citation>
    <scope>NUCLEOTIDE SEQUENCE [LARGE SCALE GENOMIC DNA]</scope>
    <source>
        <strain evidence="9 10">CCBAS932</strain>
    </source>
</reference>
<evidence type="ECO:0000256" key="2">
    <source>
        <dbReference type="ARBA" id="ARBA00022692"/>
    </source>
</evidence>
<keyword evidence="4 7" id="KW-0472">Membrane</keyword>
<dbReference type="InterPro" id="IPR049326">
    <property type="entry name" value="Rhodopsin_dom_fungi"/>
</dbReference>
<evidence type="ECO:0000259" key="8">
    <source>
        <dbReference type="Pfam" id="PF20684"/>
    </source>
</evidence>
<sequence>MTIHWKGLYDPTIGPPPPRNSHQDRPTLLVTWWCSSLCLFIIVSRVVGRFARTMKIFNDDKWMAATAIPLMIRMGLIHAVLVLGTNNADTTGMTEEEVRKRTLGSKLVLAARVWYAVFIWSQKFCITEFYKRLTVHVWDRHYEIGLKVLRWSLLVTFAAAVISIFAECRPSYKLWQVKPDPGPQCRVSYVPLVSLGSLNVFTDLLLVIFPIPAICRSGMRTRTKFHMIFLFSLSLLPVATTLYRVPSIIRLQGKYSQAYRTLWASIESLAACVCANAVILNSYARDRGPKKKKFRAPSDGEDAMDRRSVMLGNLYWGSDEDLARDVGMGIDADMLSLAGRSSRSSGFPSPVAFKAPTYNRPDLPRYNDKDQTPPSTPPKKEGPEMELGGEPRELPAPERVHSNRGRRVSFYDVGGLLGERRESSGTRRYQYCSYFPTWMYLLGKYAEGMLLFGFRRLVGRKVWWFKVVNRVLLGDFTEISGYRRILAVECP</sequence>
<gene>
    <name evidence="9" type="ORF">P167DRAFT_568492</name>
</gene>
<comment type="subcellular location">
    <subcellularLocation>
        <location evidence="1">Membrane</location>
        <topology evidence="1">Multi-pass membrane protein</topology>
    </subcellularLocation>
</comment>
<evidence type="ECO:0000256" key="7">
    <source>
        <dbReference type="SAM" id="Phobius"/>
    </source>
</evidence>